<feature type="transmembrane region" description="Helical" evidence="6">
    <location>
        <begin position="155"/>
        <end position="181"/>
    </location>
</feature>
<dbReference type="Gene3D" id="1.10.3720.10">
    <property type="entry name" value="MetI-like"/>
    <property type="match status" value="1"/>
</dbReference>
<dbReference type="PANTHER" id="PTHR30177:SF4">
    <property type="entry name" value="OSMOPROTECTANT IMPORT PERMEASE PROTEIN OSMW"/>
    <property type="match status" value="1"/>
</dbReference>
<keyword evidence="9" id="KW-1185">Reference proteome</keyword>
<dbReference type="PANTHER" id="PTHR30177">
    <property type="entry name" value="GLYCINE BETAINE/L-PROLINE TRANSPORT SYSTEM PERMEASE PROTEIN PROW"/>
    <property type="match status" value="1"/>
</dbReference>
<evidence type="ECO:0000256" key="4">
    <source>
        <dbReference type="ARBA" id="ARBA00022989"/>
    </source>
</evidence>
<dbReference type="CDD" id="cd06261">
    <property type="entry name" value="TM_PBP2"/>
    <property type="match status" value="1"/>
</dbReference>
<dbReference type="OrthoDB" id="9801163at2"/>
<accession>A0A162MFF1</accession>
<dbReference type="Pfam" id="PF00528">
    <property type="entry name" value="BPD_transp_1"/>
    <property type="match status" value="1"/>
</dbReference>
<evidence type="ECO:0000256" key="3">
    <source>
        <dbReference type="ARBA" id="ARBA00022692"/>
    </source>
</evidence>
<keyword evidence="3 6" id="KW-0812">Transmembrane</keyword>
<feature type="transmembrane region" description="Helical" evidence="6">
    <location>
        <begin position="187"/>
        <end position="209"/>
    </location>
</feature>
<keyword evidence="5 6" id="KW-0472">Membrane</keyword>
<dbReference type="GO" id="GO:0031460">
    <property type="term" value="P:glycine betaine transport"/>
    <property type="evidence" value="ECO:0007669"/>
    <property type="project" value="TreeGrafter"/>
</dbReference>
<dbReference type="GO" id="GO:0005886">
    <property type="term" value="C:plasma membrane"/>
    <property type="evidence" value="ECO:0007669"/>
    <property type="project" value="UniProtKB-SubCell"/>
</dbReference>
<evidence type="ECO:0000313" key="9">
    <source>
        <dbReference type="Proteomes" id="UP000077355"/>
    </source>
</evidence>
<feature type="transmembrane region" description="Helical" evidence="6">
    <location>
        <begin position="87"/>
        <end position="105"/>
    </location>
</feature>
<dbReference type="Proteomes" id="UP000077355">
    <property type="component" value="Unassembled WGS sequence"/>
</dbReference>
<dbReference type="PROSITE" id="PS50928">
    <property type="entry name" value="ABC_TM1"/>
    <property type="match status" value="1"/>
</dbReference>
<dbReference type="SUPFAM" id="SSF161098">
    <property type="entry name" value="MetI-like"/>
    <property type="match status" value="1"/>
</dbReference>
<dbReference type="InterPro" id="IPR035906">
    <property type="entry name" value="MetI-like_sf"/>
</dbReference>
<protein>
    <submittedName>
        <fullName evidence="8">Choline ABC transporter permease</fullName>
    </submittedName>
</protein>
<gene>
    <name evidence="8" type="ORF">PBAT_17940</name>
</gene>
<dbReference type="EMBL" id="LVJI01000027">
    <property type="protein sequence ID" value="OAB43543.1"/>
    <property type="molecule type" value="Genomic_DNA"/>
</dbReference>
<dbReference type="InterPro" id="IPR051204">
    <property type="entry name" value="ABC_transp_perm/SBD"/>
</dbReference>
<keyword evidence="4 6" id="KW-1133">Transmembrane helix</keyword>
<reference evidence="8 9" key="1">
    <citation type="submission" date="2016-03" db="EMBL/GenBank/DDBJ databases">
        <title>Draft genome sequence of Paenibacillus antarcticus CECT 5836.</title>
        <authorList>
            <person name="Shin S.-K."/>
            <person name="Yi H."/>
        </authorList>
    </citation>
    <scope>NUCLEOTIDE SEQUENCE [LARGE SCALE GENOMIC DNA]</scope>
    <source>
        <strain evidence="8 9">CECT 5836</strain>
    </source>
</reference>
<organism evidence="8 9">
    <name type="scientific">Paenibacillus antarcticus</name>
    <dbReference type="NCBI Taxonomy" id="253703"/>
    <lineage>
        <taxon>Bacteria</taxon>
        <taxon>Bacillati</taxon>
        <taxon>Bacillota</taxon>
        <taxon>Bacilli</taxon>
        <taxon>Bacillales</taxon>
        <taxon>Paenibacillaceae</taxon>
        <taxon>Paenibacillus</taxon>
    </lineage>
</organism>
<feature type="domain" description="ABC transmembrane type-1" evidence="7">
    <location>
        <begin position="25"/>
        <end position="206"/>
    </location>
</feature>
<dbReference type="GO" id="GO:0055085">
    <property type="term" value="P:transmembrane transport"/>
    <property type="evidence" value="ECO:0007669"/>
    <property type="project" value="InterPro"/>
</dbReference>
<feature type="transmembrane region" description="Helical" evidence="6">
    <location>
        <begin position="57"/>
        <end position="81"/>
    </location>
</feature>
<sequence>MPKSNFLVTYLEFLQERYLDILTAIQQHLIITATSILLGIFVAVPLGMFLAKNKIKWLHTLIFTITNIFQTIPSLALLALLIPLMGIGIKPAIFALFLYSLLPILRNTYEGFSSVDPAMLESARGMGFNATQRLLQIQLPLALPYIMSGIRVTTVYIISWTTLAALIGAGGLGELIVSGIGVNKKELIITGAASAILLALLADLLFGAIERWASTKNNKKNKLQVDK</sequence>
<evidence type="ECO:0000313" key="8">
    <source>
        <dbReference type="EMBL" id="OAB43543.1"/>
    </source>
</evidence>
<comment type="caution">
    <text evidence="8">The sequence shown here is derived from an EMBL/GenBank/DDBJ whole genome shotgun (WGS) entry which is preliminary data.</text>
</comment>
<keyword evidence="2 6" id="KW-0813">Transport</keyword>
<name>A0A162MFF1_9BACL</name>
<dbReference type="AlphaFoldDB" id="A0A162MFF1"/>
<evidence type="ECO:0000256" key="5">
    <source>
        <dbReference type="ARBA" id="ARBA00023136"/>
    </source>
</evidence>
<evidence type="ECO:0000259" key="7">
    <source>
        <dbReference type="PROSITE" id="PS50928"/>
    </source>
</evidence>
<proteinExistence type="inferred from homology"/>
<dbReference type="InterPro" id="IPR000515">
    <property type="entry name" value="MetI-like"/>
</dbReference>
<evidence type="ECO:0000256" key="1">
    <source>
        <dbReference type="ARBA" id="ARBA00004141"/>
    </source>
</evidence>
<comment type="similarity">
    <text evidence="6">Belongs to the binding-protein-dependent transport system permease family.</text>
</comment>
<comment type="subcellular location">
    <subcellularLocation>
        <location evidence="6">Cell membrane</location>
        <topology evidence="6">Multi-pass membrane protein</topology>
    </subcellularLocation>
    <subcellularLocation>
        <location evidence="1">Membrane</location>
        <topology evidence="1">Multi-pass membrane protein</topology>
    </subcellularLocation>
</comment>
<dbReference type="RefSeq" id="WP_068651493.1">
    <property type="nucleotide sequence ID" value="NZ_CP043611.1"/>
</dbReference>
<feature type="transmembrane region" description="Helical" evidence="6">
    <location>
        <begin position="29"/>
        <end position="50"/>
    </location>
</feature>
<dbReference type="FunFam" id="1.10.3720.10:FF:000001">
    <property type="entry name" value="Glycine betaine ABC transporter, permease"/>
    <property type="match status" value="1"/>
</dbReference>
<evidence type="ECO:0000256" key="6">
    <source>
        <dbReference type="RuleBase" id="RU363032"/>
    </source>
</evidence>
<evidence type="ECO:0000256" key="2">
    <source>
        <dbReference type="ARBA" id="ARBA00022448"/>
    </source>
</evidence>